<organism evidence="4 5">
    <name type="scientific">Chondromyces crocatus</name>
    <dbReference type="NCBI Taxonomy" id="52"/>
    <lineage>
        <taxon>Bacteria</taxon>
        <taxon>Pseudomonadati</taxon>
        <taxon>Myxococcota</taxon>
        <taxon>Polyangia</taxon>
        <taxon>Polyangiales</taxon>
        <taxon>Polyangiaceae</taxon>
        <taxon>Chondromyces</taxon>
    </lineage>
</organism>
<dbReference type="EMBL" id="CP012159">
    <property type="protein sequence ID" value="AKT38158.1"/>
    <property type="molecule type" value="Genomic_DNA"/>
</dbReference>
<keyword evidence="5" id="KW-1185">Reference proteome</keyword>
<feature type="transmembrane region" description="Helical" evidence="1">
    <location>
        <begin position="251"/>
        <end position="271"/>
    </location>
</feature>
<feature type="chain" id="PRO_5005459222" description="PEGA domain-containing protein" evidence="2">
    <location>
        <begin position="33"/>
        <end position="369"/>
    </location>
</feature>
<evidence type="ECO:0000256" key="2">
    <source>
        <dbReference type="SAM" id="SignalP"/>
    </source>
</evidence>
<keyword evidence="1" id="KW-0812">Transmembrane</keyword>
<proteinExistence type="predicted"/>
<evidence type="ECO:0000256" key="1">
    <source>
        <dbReference type="SAM" id="Phobius"/>
    </source>
</evidence>
<dbReference type="OrthoDB" id="5503641at2"/>
<dbReference type="KEGG" id="ccro:CMC5_023010"/>
<gene>
    <name evidence="4" type="ORF">CMC5_023010</name>
</gene>
<feature type="transmembrane region" description="Helical" evidence="1">
    <location>
        <begin position="310"/>
        <end position="332"/>
    </location>
</feature>
<dbReference type="RefSeq" id="WP_050430432.1">
    <property type="nucleotide sequence ID" value="NZ_CP012159.1"/>
</dbReference>
<accession>A0A0K1EC69</accession>
<reference evidence="4 5" key="1">
    <citation type="submission" date="2015-07" db="EMBL/GenBank/DDBJ databases">
        <title>Genome analysis of myxobacterium Chondromyces crocatus Cm c5 reveals a high potential for natural compound synthesis and the genetic basis for the loss of fruiting body formation.</title>
        <authorList>
            <person name="Zaburannyi N."/>
            <person name="Bunk B."/>
            <person name="Maier J."/>
            <person name="Overmann J."/>
            <person name="Mueller R."/>
        </authorList>
    </citation>
    <scope>NUCLEOTIDE SEQUENCE [LARGE SCALE GENOMIC DNA]</scope>
    <source>
        <strain evidence="4 5">Cm c5</strain>
    </source>
</reference>
<feature type="signal peptide" evidence="2">
    <location>
        <begin position="1"/>
        <end position="32"/>
    </location>
</feature>
<protein>
    <recommendedName>
        <fullName evidence="3">PEGA domain-containing protein</fullName>
    </recommendedName>
</protein>
<keyword evidence="1" id="KW-0472">Membrane</keyword>
<dbReference type="Pfam" id="PF08308">
    <property type="entry name" value="PEGA"/>
    <property type="match status" value="1"/>
</dbReference>
<evidence type="ECO:0000313" key="5">
    <source>
        <dbReference type="Proteomes" id="UP000067626"/>
    </source>
</evidence>
<name>A0A0K1EC69_CHOCO</name>
<evidence type="ECO:0000313" key="4">
    <source>
        <dbReference type="EMBL" id="AKT38158.1"/>
    </source>
</evidence>
<dbReference type="InterPro" id="IPR013229">
    <property type="entry name" value="PEGA"/>
</dbReference>
<dbReference type="Proteomes" id="UP000067626">
    <property type="component" value="Chromosome"/>
</dbReference>
<keyword evidence="2" id="KW-0732">Signal</keyword>
<sequence>MGATWNGCGHLSFSLVLLLAGATAATSRDALAGEPSVEARARARALLLDGRTRLAAGDAQVAVRYFRAAHALMGVPTTGLDLSRGLAALGDLVEAHRMALGVARSSGAPGEAAAFGKARVAAAALADALERRIPALVVTVRPRTSVRLQVLVDGAAIPAEAVGTPWRVNPGEHTVVVSAEGFLDGSRTVAVREGESLPVELSLDPARRPSRREEAFVSLVPTGEESALHVSSKGPASRSDATETRTEVPSWAWLSGSVGLVALGVGVAFTIDHAATRATVAADCPMNSCLWPHYDDARAMNLERRWNRSLGLAIGCGVAGVLGVGTAIYGVASAGAGGAQRTDDNARRRVSVVPWASQEGGGVSVGGRF</sequence>
<evidence type="ECO:0000259" key="3">
    <source>
        <dbReference type="Pfam" id="PF08308"/>
    </source>
</evidence>
<dbReference type="AlphaFoldDB" id="A0A0K1EC69"/>
<feature type="domain" description="PEGA" evidence="3">
    <location>
        <begin position="164"/>
        <end position="206"/>
    </location>
</feature>
<keyword evidence="1" id="KW-1133">Transmembrane helix</keyword>